<dbReference type="AlphaFoldDB" id="F4QHX8"/>
<name>F4QHX8_9CAUL</name>
<organism evidence="3 4">
    <name type="scientific">Asticcacaulis biprosthecium C19</name>
    <dbReference type="NCBI Taxonomy" id="715226"/>
    <lineage>
        <taxon>Bacteria</taxon>
        <taxon>Pseudomonadati</taxon>
        <taxon>Pseudomonadota</taxon>
        <taxon>Alphaproteobacteria</taxon>
        <taxon>Caulobacterales</taxon>
        <taxon>Caulobacteraceae</taxon>
        <taxon>Asticcacaulis</taxon>
    </lineage>
</organism>
<dbReference type="Pfam" id="PF02615">
    <property type="entry name" value="Ldh_2"/>
    <property type="match status" value="1"/>
</dbReference>
<evidence type="ECO:0000256" key="1">
    <source>
        <dbReference type="ARBA" id="ARBA00006056"/>
    </source>
</evidence>
<dbReference type="Proteomes" id="UP000006512">
    <property type="component" value="Unassembled WGS sequence"/>
</dbReference>
<protein>
    <submittedName>
        <fullName evidence="3">Malate/L-lactate dehydrogenase family protein</fullName>
    </submittedName>
</protein>
<dbReference type="HOGENOM" id="CLU_040452_0_0_5"/>
<dbReference type="eggNOG" id="COG2055">
    <property type="taxonomic scope" value="Bacteria"/>
</dbReference>
<evidence type="ECO:0000256" key="2">
    <source>
        <dbReference type="ARBA" id="ARBA00023002"/>
    </source>
</evidence>
<evidence type="ECO:0000313" key="3">
    <source>
        <dbReference type="EMBL" id="EGF91689.1"/>
    </source>
</evidence>
<evidence type="ECO:0000313" key="4">
    <source>
        <dbReference type="Proteomes" id="UP000006512"/>
    </source>
</evidence>
<dbReference type="STRING" id="715226.ABI_01190"/>
<comment type="similarity">
    <text evidence="1">Belongs to the LDH2/MDH2 oxidoreductase family.</text>
</comment>
<dbReference type="EMBL" id="GL883077">
    <property type="protein sequence ID" value="EGF91689.1"/>
    <property type="molecule type" value="Genomic_DNA"/>
</dbReference>
<dbReference type="Gene3D" id="1.10.1530.10">
    <property type="match status" value="1"/>
</dbReference>
<dbReference type="InterPro" id="IPR036111">
    <property type="entry name" value="Mal/L-sulfo/L-lacto_DH-like_sf"/>
</dbReference>
<sequence length="344" mass="36494">MTHSLTLDAAWDLSVRVLETAGFSPAHAAAISRTIWAGQRDECHSHGLYRLLVCTHTLKTGKVSPDAEPVVSDAGPGLVRVDAKGAYSLLAYETGRPVLIAKAKTVGLAALAINHCYHFSALWPEVEAIAEAGLVAMAMTPSHAWVAPHGGTKGVFGTNPLAFAWPRPEGNPFVFDFATSAAARGEIELHRRAGKPIPEGWGLDRNGNPTTEAEAAMQGAMLTFGGHKGSALSAMIELMAGPLIGDFLSLESMAFDGDTGATPYHGELILAFDPKVFMGPDHVVHSARAEALFDAILGQGARLPSQRRYEARARSLASGRVTIPRKLYDDLIALLDPASPSSPF</sequence>
<dbReference type="Gene3D" id="3.30.1370.60">
    <property type="entry name" value="Hypothetical oxidoreductase yiak, domain 2"/>
    <property type="match status" value="1"/>
</dbReference>
<dbReference type="RefSeq" id="WP_006270852.1">
    <property type="nucleotide sequence ID" value="NZ_GL883077.1"/>
</dbReference>
<proteinExistence type="inferred from homology"/>
<keyword evidence="4" id="KW-1185">Reference proteome</keyword>
<dbReference type="GO" id="GO:0016491">
    <property type="term" value="F:oxidoreductase activity"/>
    <property type="evidence" value="ECO:0007669"/>
    <property type="project" value="UniProtKB-KW"/>
</dbReference>
<keyword evidence="2" id="KW-0560">Oxidoreductase</keyword>
<dbReference type="InterPro" id="IPR043143">
    <property type="entry name" value="Mal/L-sulf/L-lact_DH-like_NADP"/>
</dbReference>
<dbReference type="InterPro" id="IPR043144">
    <property type="entry name" value="Mal/L-sulf/L-lact_DH-like_ah"/>
</dbReference>
<dbReference type="InterPro" id="IPR003767">
    <property type="entry name" value="Malate/L-lactate_DH-like"/>
</dbReference>
<gene>
    <name evidence="3" type="ORF">ABI_01190</name>
</gene>
<reference evidence="4" key="1">
    <citation type="submission" date="2011-03" db="EMBL/GenBank/DDBJ databases">
        <title>Draft genome sequence of Brevundimonas diminuta.</title>
        <authorList>
            <person name="Brown P.J.B."/>
            <person name="Buechlein A."/>
            <person name="Hemmerich C."/>
            <person name="Brun Y.V."/>
        </authorList>
    </citation>
    <scope>NUCLEOTIDE SEQUENCE [LARGE SCALE GENOMIC DNA]</scope>
    <source>
        <strain evidence="4">C19</strain>
    </source>
</reference>
<dbReference type="SUPFAM" id="SSF89733">
    <property type="entry name" value="L-sulfolactate dehydrogenase-like"/>
    <property type="match status" value="1"/>
</dbReference>
<accession>F4QHX8</accession>
<dbReference type="PANTHER" id="PTHR11091:SF0">
    <property type="entry name" value="MALATE DEHYDROGENASE"/>
    <property type="match status" value="1"/>
</dbReference>
<dbReference type="PANTHER" id="PTHR11091">
    <property type="entry name" value="OXIDOREDUCTASE-RELATED"/>
    <property type="match status" value="1"/>
</dbReference>